<name>A0AC34F095_9BILA</name>
<reference evidence="2" key="1">
    <citation type="submission" date="2022-11" db="UniProtKB">
        <authorList>
            <consortium name="WormBaseParasite"/>
        </authorList>
    </citation>
    <scope>IDENTIFICATION</scope>
</reference>
<evidence type="ECO:0000313" key="1">
    <source>
        <dbReference type="Proteomes" id="UP000887579"/>
    </source>
</evidence>
<protein>
    <submittedName>
        <fullName evidence="2">Macrophage-expressed gene 1 protein</fullName>
    </submittedName>
</protein>
<sequence length="734" mass="82937">MIQITVAGILLLLVTNGYSELSDVDKCIHQVQKNHIQGKNGSKTLAGIVGLGWDDLLNRVTIPVLKTSFKECQYVPDNDFLLPDAVVAIPVKDIALDRSSATFESYDEYMKESSDKISVSASGSFQGVSGGGSFSYENQESKRDFFKSNSFMLQNKITYKAYQLIANQHGGLDEHFIFRLNDISKAIYDGKHFLAKYKSEKLIYDYGTHVVNKATVGARVEQQVFIQNSEKFHGESRMSAIKAEASAGMEGVFSVSVGYENKRKSSETHSSKSSSTKTIIRTKGGPNINRLSGQANESVLFMDNLVGLDQEGIYLYDIINVAKIDYRDDIRIKLEHYVYNATMDYYLYNTIPGCLNSTAESFNFMATIEDGSCIAADKQFGFGGFYQTCQNVRSYTDTYDNLHFGPQCKKYQIPNPVTGGTTCPDTFEPVHINRETFNVQNRTLPKLKTDCTFWFITYPCLSKEFYHETITDVITIETFWCKKEERKSVPTTKTPPIPNKLDVIMDKKILAALETSPHLLKMYFEEEYGPTTTFKEVGVIVKEVTPPSFVIRKDQIDDLSYYPSILKELIPKLDITKGKLDNYTTEALDQLAKNPILLKFLFPGYDEEIKEVTPPISAALFGGIFGEGHINVFTGQPSCPLNFVEYTFLLDLKICIWNDTKEVWPISLGGIFDCHANSLICPRGFSRYIATLHDTCPVYYCIRMINRKTFESPVINRPPFTSREIAMEEIQSKK</sequence>
<organism evidence="1 2">
    <name type="scientific">Panagrolaimus sp. ES5</name>
    <dbReference type="NCBI Taxonomy" id="591445"/>
    <lineage>
        <taxon>Eukaryota</taxon>
        <taxon>Metazoa</taxon>
        <taxon>Ecdysozoa</taxon>
        <taxon>Nematoda</taxon>
        <taxon>Chromadorea</taxon>
        <taxon>Rhabditida</taxon>
        <taxon>Tylenchina</taxon>
        <taxon>Panagrolaimomorpha</taxon>
        <taxon>Panagrolaimoidea</taxon>
        <taxon>Panagrolaimidae</taxon>
        <taxon>Panagrolaimus</taxon>
    </lineage>
</organism>
<dbReference type="WBParaSite" id="ES5_v2.g10378.t1">
    <property type="protein sequence ID" value="ES5_v2.g10378.t1"/>
    <property type="gene ID" value="ES5_v2.g10378"/>
</dbReference>
<evidence type="ECO:0000313" key="2">
    <source>
        <dbReference type="WBParaSite" id="ES5_v2.g10378.t1"/>
    </source>
</evidence>
<accession>A0AC34F095</accession>
<dbReference type="Proteomes" id="UP000887579">
    <property type="component" value="Unplaced"/>
</dbReference>
<proteinExistence type="predicted"/>